<dbReference type="AlphaFoldDB" id="W1UWD8"/>
<organism evidence="1 2">
    <name type="scientific">Veillonella dispar DORA_11</name>
    <dbReference type="NCBI Taxonomy" id="1403949"/>
    <lineage>
        <taxon>Bacteria</taxon>
        <taxon>Bacillati</taxon>
        <taxon>Bacillota</taxon>
        <taxon>Negativicutes</taxon>
        <taxon>Veillonellales</taxon>
        <taxon>Veillonellaceae</taxon>
        <taxon>Veillonella</taxon>
    </lineage>
</organism>
<gene>
    <name evidence="1" type="ORF">Q619_VDC00601G0009</name>
</gene>
<name>W1UWD8_9FIRM</name>
<evidence type="ECO:0000313" key="2">
    <source>
        <dbReference type="Proteomes" id="UP000018855"/>
    </source>
</evidence>
<comment type="caution">
    <text evidence="1">The sequence shown here is derived from an EMBL/GenBank/DDBJ whole genome shotgun (WGS) entry which is preliminary data.</text>
</comment>
<evidence type="ECO:0000313" key="1">
    <source>
        <dbReference type="EMBL" id="ETI96989.1"/>
    </source>
</evidence>
<protein>
    <submittedName>
        <fullName evidence="1">Transposase</fullName>
    </submittedName>
</protein>
<accession>W1UWD8</accession>
<sequence length="55" mass="6794">MECHNIYTEETNNKIKLLRQISYQLRHIDRFILRILFLIKKNDTNHKMIDAKEYS</sequence>
<proteinExistence type="predicted"/>
<dbReference type="EMBL" id="AZMJ01000601">
    <property type="protein sequence ID" value="ETI96989.1"/>
    <property type="molecule type" value="Genomic_DNA"/>
</dbReference>
<dbReference type="Proteomes" id="UP000018855">
    <property type="component" value="Unassembled WGS sequence"/>
</dbReference>
<reference evidence="1 2" key="1">
    <citation type="submission" date="2013-12" db="EMBL/GenBank/DDBJ databases">
        <title>A Varibaculum cambriense genome reconstructed from a premature infant gut community with otherwise low bacterial novelty that shifts toward anaerobic metabolism during the third week of life.</title>
        <authorList>
            <person name="Brown C.T."/>
            <person name="Sharon I."/>
            <person name="Thomas B.C."/>
            <person name="Castelle C.J."/>
            <person name="Morowitz M.J."/>
            <person name="Banfield J.F."/>
        </authorList>
    </citation>
    <scope>NUCLEOTIDE SEQUENCE [LARGE SCALE GENOMIC DNA]</scope>
    <source>
        <strain evidence="2">DORA_11</strain>
    </source>
</reference>